<evidence type="ECO:0000313" key="2">
    <source>
        <dbReference type="EMBL" id="EOH78011.1"/>
    </source>
</evidence>
<gene>
    <name evidence="3" type="ORF">I590_02282</name>
    <name evidence="2" type="ORF">UAK_02340</name>
</gene>
<dbReference type="Proteomes" id="UP000013877">
    <property type="component" value="Unassembled WGS sequence"/>
</dbReference>
<evidence type="ECO:0000313" key="4">
    <source>
        <dbReference type="Proteomes" id="UP000013877"/>
    </source>
</evidence>
<evidence type="ECO:0000313" key="3">
    <source>
        <dbReference type="EMBL" id="EOT75461.1"/>
    </source>
</evidence>
<name>R2RBM2_9ENTE</name>
<sequence>MIEEKQQEKKEKWLLILLLLLLIFGGIGAYFFTRQEEKPVSIVSGEFLPEGKDAEKISDSELKKMAQEKVDRSKFNMIIVPEATFETSDKAGELTIQNPAHNAYPVNVEISRNDTGEVIYTSGAIQPGYEVKEVKLEKKLSKGDYPATAKFSLYDDETKEKKGEVAAKITIHVKN</sequence>
<reference evidence="2 4" key="1">
    <citation type="submission" date="2013-02" db="EMBL/GenBank/DDBJ databases">
        <title>The Genome Sequence of Enterococcus raffinosus ATCC_49464.</title>
        <authorList>
            <consortium name="The Broad Institute Genome Sequencing Platform"/>
            <consortium name="The Broad Institute Genome Sequencing Center for Infectious Disease"/>
            <person name="Earl A.M."/>
            <person name="Gilmore M.S."/>
            <person name="Lebreton F."/>
            <person name="Walker B."/>
            <person name="Young S.K."/>
            <person name="Zeng Q."/>
            <person name="Gargeya S."/>
            <person name="Fitzgerald M."/>
            <person name="Haas B."/>
            <person name="Abouelleil A."/>
            <person name="Alvarado L."/>
            <person name="Arachchi H.M."/>
            <person name="Berlin A.M."/>
            <person name="Chapman S.B."/>
            <person name="Dewar J."/>
            <person name="Goldberg J."/>
            <person name="Griggs A."/>
            <person name="Gujja S."/>
            <person name="Hansen M."/>
            <person name="Howarth C."/>
            <person name="Imamovic A."/>
            <person name="Larimer J."/>
            <person name="McCowan C."/>
            <person name="Murphy C."/>
            <person name="Neiman D."/>
            <person name="Pearson M."/>
            <person name="Priest M."/>
            <person name="Roberts A."/>
            <person name="Saif S."/>
            <person name="Shea T."/>
            <person name="Sisk P."/>
            <person name="Sykes S."/>
            <person name="Wortman J."/>
            <person name="Nusbaum C."/>
            <person name="Birren B."/>
        </authorList>
    </citation>
    <scope>NUCLEOTIDE SEQUENCE [LARGE SCALE GENOMIC DNA]</scope>
    <source>
        <strain evidence="2 4">ATCC 49464</strain>
    </source>
</reference>
<proteinExistence type="predicted"/>
<keyword evidence="1" id="KW-0472">Membrane</keyword>
<dbReference type="EMBL" id="ASWF01000003">
    <property type="protein sequence ID" value="EOT75461.1"/>
    <property type="molecule type" value="Genomic_DNA"/>
</dbReference>
<keyword evidence="5" id="KW-1185">Reference proteome</keyword>
<dbReference type="RefSeq" id="WP_010745554.1">
    <property type="nucleotide sequence ID" value="NZ_ASWF01000003.1"/>
</dbReference>
<evidence type="ECO:0000256" key="1">
    <source>
        <dbReference type="SAM" id="Phobius"/>
    </source>
</evidence>
<protein>
    <submittedName>
        <fullName evidence="2">Uncharacterized protein</fullName>
    </submittedName>
</protein>
<reference evidence="3 5" key="2">
    <citation type="submission" date="2013-03" db="EMBL/GenBank/DDBJ databases">
        <title>The Genome Sequence of Enterococcus raffinosus ATCC_49464 (PacBio/Illumina hybrid assembly).</title>
        <authorList>
            <consortium name="The Broad Institute Genomics Platform"/>
            <consortium name="The Broad Institute Genome Sequencing Center for Infectious Disease"/>
            <person name="Earl A."/>
            <person name="Russ C."/>
            <person name="Gilmore M."/>
            <person name="Surin D."/>
            <person name="Walker B."/>
            <person name="Young S."/>
            <person name="Zeng Q."/>
            <person name="Gargeya S."/>
            <person name="Fitzgerald M."/>
            <person name="Haas B."/>
            <person name="Abouelleil A."/>
            <person name="Allen A.W."/>
            <person name="Alvarado L."/>
            <person name="Arachchi H.M."/>
            <person name="Berlin A.M."/>
            <person name="Chapman S.B."/>
            <person name="Gainer-Dewar J."/>
            <person name="Goldberg J."/>
            <person name="Griggs A."/>
            <person name="Gujja S."/>
            <person name="Hansen M."/>
            <person name="Howarth C."/>
            <person name="Imamovic A."/>
            <person name="Ireland A."/>
            <person name="Larimer J."/>
            <person name="McCowan C."/>
            <person name="Murphy C."/>
            <person name="Pearson M."/>
            <person name="Poon T.W."/>
            <person name="Priest M."/>
            <person name="Roberts A."/>
            <person name="Saif S."/>
            <person name="Shea T."/>
            <person name="Sisk P."/>
            <person name="Sykes S."/>
            <person name="Wortman J."/>
            <person name="Nusbaum C."/>
            <person name="Birren B."/>
        </authorList>
    </citation>
    <scope>NUCLEOTIDE SEQUENCE [LARGE SCALE GENOMIC DNA]</scope>
    <source>
        <strain evidence="3 5">ATCC 49464</strain>
    </source>
</reference>
<keyword evidence="1" id="KW-0812">Transmembrane</keyword>
<dbReference type="eggNOG" id="ENOG50336RA">
    <property type="taxonomic scope" value="Bacteria"/>
</dbReference>
<dbReference type="HOGENOM" id="CLU_098580_3_0_9"/>
<dbReference type="PATRIC" id="fig|1158602.3.peg.2339"/>
<dbReference type="GeneID" id="67040863"/>
<dbReference type="AlphaFoldDB" id="R2RBM2"/>
<organism evidence="2 4">
    <name type="scientific">Enterococcus raffinosus ATCC 49464</name>
    <dbReference type="NCBI Taxonomy" id="1158602"/>
    <lineage>
        <taxon>Bacteria</taxon>
        <taxon>Bacillati</taxon>
        <taxon>Bacillota</taxon>
        <taxon>Bacilli</taxon>
        <taxon>Lactobacillales</taxon>
        <taxon>Enterococcaceae</taxon>
        <taxon>Enterococcus</taxon>
    </lineage>
</organism>
<keyword evidence="1" id="KW-1133">Transmembrane helix</keyword>
<dbReference type="EMBL" id="AJAL01000012">
    <property type="protein sequence ID" value="EOH78011.1"/>
    <property type="molecule type" value="Genomic_DNA"/>
</dbReference>
<dbReference type="Proteomes" id="UP000014158">
    <property type="component" value="Unassembled WGS sequence"/>
</dbReference>
<accession>R2RBM2</accession>
<feature type="transmembrane region" description="Helical" evidence="1">
    <location>
        <begin position="12"/>
        <end position="32"/>
    </location>
</feature>
<evidence type="ECO:0000313" key="5">
    <source>
        <dbReference type="Proteomes" id="UP000014158"/>
    </source>
</evidence>
<comment type="caution">
    <text evidence="2">The sequence shown here is derived from an EMBL/GenBank/DDBJ whole genome shotgun (WGS) entry which is preliminary data.</text>
</comment>